<gene>
    <name evidence="2" type="ORF">TeGR_g8444</name>
</gene>
<comment type="caution">
    <text evidence="2">The sequence shown here is derived from an EMBL/GenBank/DDBJ whole genome shotgun (WGS) entry which is preliminary data.</text>
</comment>
<evidence type="ECO:0000313" key="2">
    <source>
        <dbReference type="EMBL" id="GMI21097.1"/>
    </source>
</evidence>
<keyword evidence="3" id="KW-1185">Reference proteome</keyword>
<feature type="chain" id="PRO_5046500779" evidence="1">
    <location>
        <begin position="23"/>
        <end position="166"/>
    </location>
</feature>
<protein>
    <submittedName>
        <fullName evidence="2">Uncharacterized protein</fullName>
    </submittedName>
</protein>
<dbReference type="Proteomes" id="UP001165060">
    <property type="component" value="Unassembled WGS sequence"/>
</dbReference>
<proteinExistence type="predicted"/>
<organism evidence="2 3">
    <name type="scientific">Tetraparma gracilis</name>
    <dbReference type="NCBI Taxonomy" id="2962635"/>
    <lineage>
        <taxon>Eukaryota</taxon>
        <taxon>Sar</taxon>
        <taxon>Stramenopiles</taxon>
        <taxon>Ochrophyta</taxon>
        <taxon>Bolidophyceae</taxon>
        <taxon>Parmales</taxon>
        <taxon>Triparmaceae</taxon>
        <taxon>Tetraparma</taxon>
    </lineage>
</organism>
<accession>A0ABQ6M7K3</accession>
<name>A0ABQ6M7K3_9STRA</name>
<sequence length="166" mass="17688">MISNTSLLAALLLLLLAQSTLAFVPFLPRSFSAPALAAEPRADFEFSFEVPKKGIADIGTANVKLPPLLPKSEIIVVRYELPFGLSAEPSAAMNGEVVVTKDGAPGKEVVGDILRQTTIWGGRGGKEPGIFDVSKNKSNFDRVVAALVTNDLAVADEIVLIFERPL</sequence>
<dbReference type="EMBL" id="BRYB01002526">
    <property type="protein sequence ID" value="GMI21097.1"/>
    <property type="molecule type" value="Genomic_DNA"/>
</dbReference>
<feature type="signal peptide" evidence="1">
    <location>
        <begin position="1"/>
        <end position="22"/>
    </location>
</feature>
<reference evidence="2 3" key="1">
    <citation type="journal article" date="2023" name="Commun. Biol.">
        <title>Genome analysis of Parmales, the sister group of diatoms, reveals the evolutionary specialization of diatoms from phago-mixotrophs to photoautotrophs.</title>
        <authorList>
            <person name="Ban H."/>
            <person name="Sato S."/>
            <person name="Yoshikawa S."/>
            <person name="Yamada K."/>
            <person name="Nakamura Y."/>
            <person name="Ichinomiya M."/>
            <person name="Sato N."/>
            <person name="Blanc-Mathieu R."/>
            <person name="Endo H."/>
            <person name="Kuwata A."/>
            <person name="Ogata H."/>
        </authorList>
    </citation>
    <scope>NUCLEOTIDE SEQUENCE [LARGE SCALE GENOMIC DNA]</scope>
</reference>
<evidence type="ECO:0000256" key="1">
    <source>
        <dbReference type="SAM" id="SignalP"/>
    </source>
</evidence>
<keyword evidence="1" id="KW-0732">Signal</keyword>
<evidence type="ECO:0000313" key="3">
    <source>
        <dbReference type="Proteomes" id="UP001165060"/>
    </source>
</evidence>